<keyword evidence="4" id="KW-1185">Reference proteome</keyword>
<accession>A0A4R8A3W1</accession>
<dbReference type="Proteomes" id="UP000294743">
    <property type="component" value="Unassembled WGS sequence"/>
</dbReference>
<reference evidence="3 4" key="1">
    <citation type="submission" date="2019-03" db="EMBL/GenBank/DDBJ databases">
        <title>Genomic Encyclopedia of Type Strains, Phase IV (KMG-IV): sequencing the most valuable type-strain genomes for metagenomic binning, comparative biology and taxonomic classification.</title>
        <authorList>
            <person name="Goeker M."/>
        </authorList>
    </citation>
    <scope>NUCLEOTIDE SEQUENCE [LARGE SCALE GENOMIC DNA]</scope>
    <source>
        <strain evidence="3 4">DSM 28867</strain>
    </source>
</reference>
<dbReference type="EMBL" id="SODD01000005">
    <property type="protein sequence ID" value="TDW25287.1"/>
    <property type="molecule type" value="Genomic_DNA"/>
</dbReference>
<feature type="region of interest" description="Disordered" evidence="2">
    <location>
        <begin position="1"/>
        <end position="20"/>
    </location>
</feature>
<evidence type="ECO:0000256" key="1">
    <source>
        <dbReference type="SAM" id="Coils"/>
    </source>
</evidence>
<feature type="compositionally biased region" description="Basic and acidic residues" evidence="2">
    <location>
        <begin position="1"/>
        <end position="12"/>
    </location>
</feature>
<dbReference type="Pfam" id="PF03993">
    <property type="entry name" value="DUF349"/>
    <property type="match status" value="2"/>
</dbReference>
<feature type="coiled-coil region" evidence="1">
    <location>
        <begin position="154"/>
        <end position="185"/>
    </location>
</feature>
<keyword evidence="1" id="KW-0175">Coiled coil</keyword>
<feature type="coiled-coil region" evidence="1">
    <location>
        <begin position="327"/>
        <end position="354"/>
    </location>
</feature>
<evidence type="ECO:0000313" key="3">
    <source>
        <dbReference type="EMBL" id="TDW25287.1"/>
    </source>
</evidence>
<dbReference type="OrthoDB" id="977295at2"/>
<comment type="caution">
    <text evidence="3">The sequence shown here is derived from an EMBL/GenBank/DDBJ whole genome shotgun (WGS) entry which is preliminary data.</text>
</comment>
<name>A0A4R8A3W1_9FIRM</name>
<evidence type="ECO:0000256" key="2">
    <source>
        <dbReference type="SAM" id="MobiDB-lite"/>
    </source>
</evidence>
<dbReference type="RefSeq" id="WP_134168178.1">
    <property type="nucleotide sequence ID" value="NZ_SODD01000005.1"/>
</dbReference>
<protein>
    <submittedName>
        <fullName evidence="3">Uncharacterized protein DUF349</fullName>
    </submittedName>
</protein>
<dbReference type="InterPro" id="IPR007139">
    <property type="entry name" value="DUF349"/>
</dbReference>
<proteinExistence type="predicted"/>
<gene>
    <name evidence="3" type="ORF">EDD63_10516</name>
</gene>
<dbReference type="AlphaFoldDB" id="A0A4R8A3W1"/>
<sequence length="408" mass="48005">MEEMKSRIEQIKTDASSVQEKKEALIQLGKQMIQEEKGLVGEVQETLHNTWDELQDENIPAHINLQLENEFRQTMKNLTKEINRNEFQLEGKHAKEEILESMEELRNSTSWKDVMGKLYALKDKWADLPYAGKDVDAELSRKFDEAFNEIMSKKDEFFARLDEAKDEAREKKRALIDRAKKASQSTQWKETSKEMKTLMDEWKTSGNINKEENDQLWEEFNDARQAFYKAQAVFFEERDKQQVEAKAKKEQLVSEAQALSLSEDYKETSQKMRDLMAEWKAAGFAGKDVDNELWDAFSTARNTFFKRQDDFYQEKKGQFRSKLEDGINRRKKQLDDLTAINHDLEAEIAEIRAQDAPLGNQDNRWEIMNERNQQIDKLQSYIDENLRKISGIRAELNDMLKKIEDVKE</sequence>
<evidence type="ECO:0000313" key="4">
    <source>
        <dbReference type="Proteomes" id="UP000294743"/>
    </source>
</evidence>
<organism evidence="3 4">
    <name type="scientific">Breznakia blatticola</name>
    <dbReference type="NCBI Taxonomy" id="1754012"/>
    <lineage>
        <taxon>Bacteria</taxon>
        <taxon>Bacillati</taxon>
        <taxon>Bacillota</taxon>
        <taxon>Erysipelotrichia</taxon>
        <taxon>Erysipelotrichales</taxon>
        <taxon>Erysipelotrichaceae</taxon>
        <taxon>Breznakia</taxon>
    </lineage>
</organism>